<keyword evidence="8" id="KW-1185">Reference proteome</keyword>
<evidence type="ECO:0008006" key="9">
    <source>
        <dbReference type="Google" id="ProtNLM"/>
    </source>
</evidence>
<dbReference type="GO" id="GO:0003677">
    <property type="term" value="F:DNA binding"/>
    <property type="evidence" value="ECO:0007669"/>
    <property type="project" value="UniProtKB-KW"/>
</dbReference>
<keyword evidence="3" id="KW-0238">DNA-binding</keyword>
<dbReference type="InterPro" id="IPR050655">
    <property type="entry name" value="Plant_B3_domain"/>
</dbReference>
<dbReference type="CDD" id="cd10017">
    <property type="entry name" value="B3_DNA"/>
    <property type="match status" value="1"/>
</dbReference>
<dbReference type="EMBL" id="CM001217">
    <property type="protein sequence ID" value="KEH41605.1"/>
    <property type="molecule type" value="Genomic_DNA"/>
</dbReference>
<dbReference type="OrthoDB" id="1432122at2759"/>
<comment type="subcellular location">
    <subcellularLocation>
        <location evidence="1">Nucleus</location>
    </subcellularLocation>
</comment>
<reference evidence="7" key="3">
    <citation type="submission" date="2015-04" db="UniProtKB">
        <authorList>
            <consortium name="EnsemblPlants"/>
        </authorList>
    </citation>
    <scope>IDENTIFICATION</scope>
    <source>
        <strain evidence="7">cv. Jemalong A17</strain>
    </source>
</reference>
<evidence type="ECO:0000313" key="6">
    <source>
        <dbReference type="EMBL" id="KEH41605.1"/>
    </source>
</evidence>
<proteinExistence type="predicted"/>
<evidence type="ECO:0000313" key="8">
    <source>
        <dbReference type="Proteomes" id="UP000002051"/>
    </source>
</evidence>
<evidence type="ECO:0000256" key="3">
    <source>
        <dbReference type="ARBA" id="ARBA00023125"/>
    </source>
</evidence>
<sequence length="305" mass="34722">MSSLDSFIMFARDQEALINMKVQDNSTPEVCMAVRSNLAKLRTFQMEYDIAAGKGRLPGVFARQYGVQVAPYVMLRDPNMNEIEVKVEKKNGRVYFTEGWSKLHNFYNVGAGSWMTVVFANRNLFLIRMNDLYGDEIFYPLNNPPSRLTLQHGAAEFPSVACAPHVLFLPTSFYHSYAKPLTKDDVMSGKLHKLGWLGFCQAAFPAQECQMTVVDYLGYSWKCPLKLHLTADMTCSLSGDWRKICKARKLKIGDTIKFGVTQQCNSTVLYMSPPPMMVLRTNLPPSKDSTLSRHVFTVEKFFWMN</sequence>
<dbReference type="PANTHER" id="PTHR31920">
    <property type="entry name" value="B3 DOMAIN-CONTAINING"/>
    <property type="match status" value="1"/>
</dbReference>
<keyword evidence="4" id="KW-0804">Transcription</keyword>
<evidence type="ECO:0000256" key="5">
    <source>
        <dbReference type="ARBA" id="ARBA00023242"/>
    </source>
</evidence>
<accession>A0A072VU07</accession>
<dbReference type="InterPro" id="IPR015300">
    <property type="entry name" value="DNA-bd_pseudobarrel_sf"/>
</dbReference>
<dbReference type="EnsemblPlants" id="KEH41605">
    <property type="protein sequence ID" value="KEH41605"/>
    <property type="gene ID" value="MTR_1g052720"/>
</dbReference>
<dbReference type="GO" id="GO:0005634">
    <property type="term" value="C:nucleus"/>
    <property type="evidence" value="ECO:0007669"/>
    <property type="project" value="UniProtKB-SubCell"/>
</dbReference>
<dbReference type="Gene3D" id="2.40.330.10">
    <property type="entry name" value="DNA-binding pseudobarrel domain"/>
    <property type="match status" value="2"/>
</dbReference>
<evidence type="ECO:0000256" key="1">
    <source>
        <dbReference type="ARBA" id="ARBA00004123"/>
    </source>
</evidence>
<dbReference type="PANTHER" id="PTHR31920:SF149">
    <property type="entry name" value="B3 DOMAIN-CONTAINING PROTEIN OS01G0723500-LIKE ISOFORM X1"/>
    <property type="match status" value="1"/>
</dbReference>
<reference evidence="6 8" key="1">
    <citation type="journal article" date="2011" name="Nature">
        <title>The Medicago genome provides insight into the evolution of rhizobial symbioses.</title>
        <authorList>
            <person name="Young N.D."/>
            <person name="Debelle F."/>
            <person name="Oldroyd G.E."/>
            <person name="Geurts R."/>
            <person name="Cannon S.B."/>
            <person name="Udvardi M.K."/>
            <person name="Benedito V.A."/>
            <person name="Mayer K.F."/>
            <person name="Gouzy J."/>
            <person name="Schoof H."/>
            <person name="Van de Peer Y."/>
            <person name="Proost S."/>
            <person name="Cook D.R."/>
            <person name="Meyers B.C."/>
            <person name="Spannagl M."/>
            <person name="Cheung F."/>
            <person name="De Mita S."/>
            <person name="Krishnakumar V."/>
            <person name="Gundlach H."/>
            <person name="Zhou S."/>
            <person name="Mudge J."/>
            <person name="Bharti A.K."/>
            <person name="Murray J.D."/>
            <person name="Naoumkina M.A."/>
            <person name="Rosen B."/>
            <person name="Silverstein K.A."/>
            <person name="Tang H."/>
            <person name="Rombauts S."/>
            <person name="Zhao P.X."/>
            <person name="Zhou P."/>
            <person name="Barbe V."/>
            <person name="Bardou P."/>
            <person name="Bechner M."/>
            <person name="Bellec A."/>
            <person name="Berger A."/>
            <person name="Berges H."/>
            <person name="Bidwell S."/>
            <person name="Bisseling T."/>
            <person name="Choisne N."/>
            <person name="Couloux A."/>
            <person name="Denny R."/>
            <person name="Deshpande S."/>
            <person name="Dai X."/>
            <person name="Doyle J.J."/>
            <person name="Dudez A.M."/>
            <person name="Farmer A.D."/>
            <person name="Fouteau S."/>
            <person name="Franken C."/>
            <person name="Gibelin C."/>
            <person name="Gish J."/>
            <person name="Goldstein S."/>
            <person name="Gonzalez A.J."/>
            <person name="Green P.J."/>
            <person name="Hallab A."/>
            <person name="Hartog M."/>
            <person name="Hua A."/>
            <person name="Humphray S.J."/>
            <person name="Jeong D.H."/>
            <person name="Jing Y."/>
            <person name="Jocker A."/>
            <person name="Kenton S.M."/>
            <person name="Kim D.J."/>
            <person name="Klee K."/>
            <person name="Lai H."/>
            <person name="Lang C."/>
            <person name="Lin S."/>
            <person name="Macmil S.L."/>
            <person name="Magdelenat G."/>
            <person name="Matthews L."/>
            <person name="McCorrison J."/>
            <person name="Monaghan E.L."/>
            <person name="Mun J.H."/>
            <person name="Najar F.Z."/>
            <person name="Nicholson C."/>
            <person name="Noirot C."/>
            <person name="O'Bleness M."/>
            <person name="Paule C.R."/>
            <person name="Poulain J."/>
            <person name="Prion F."/>
            <person name="Qin B."/>
            <person name="Qu C."/>
            <person name="Retzel E.F."/>
            <person name="Riddle C."/>
            <person name="Sallet E."/>
            <person name="Samain S."/>
            <person name="Samson N."/>
            <person name="Sanders I."/>
            <person name="Saurat O."/>
            <person name="Scarpelli C."/>
            <person name="Schiex T."/>
            <person name="Segurens B."/>
            <person name="Severin A.J."/>
            <person name="Sherrier D.J."/>
            <person name="Shi R."/>
            <person name="Sims S."/>
            <person name="Singer S.R."/>
            <person name="Sinharoy S."/>
            <person name="Sterck L."/>
            <person name="Viollet A."/>
            <person name="Wang B.B."/>
            <person name="Wang K."/>
            <person name="Wang M."/>
            <person name="Wang X."/>
            <person name="Warfsmann J."/>
            <person name="Weissenbach J."/>
            <person name="White D.D."/>
            <person name="White J.D."/>
            <person name="Wiley G.B."/>
            <person name="Wincker P."/>
            <person name="Xing Y."/>
            <person name="Yang L."/>
            <person name="Yao Z."/>
            <person name="Ying F."/>
            <person name="Zhai J."/>
            <person name="Zhou L."/>
            <person name="Zuber A."/>
            <person name="Denarie J."/>
            <person name="Dixon R.A."/>
            <person name="May G.D."/>
            <person name="Schwartz D.C."/>
            <person name="Rogers J."/>
            <person name="Quetier F."/>
            <person name="Town C.D."/>
            <person name="Roe B.A."/>
        </authorList>
    </citation>
    <scope>NUCLEOTIDE SEQUENCE [LARGE SCALE GENOMIC DNA]</scope>
    <source>
        <strain evidence="6">A17</strain>
        <strain evidence="7 8">cv. Jemalong A17</strain>
    </source>
</reference>
<organism evidence="6 8">
    <name type="scientific">Medicago truncatula</name>
    <name type="common">Barrel medic</name>
    <name type="synonym">Medicago tribuloides</name>
    <dbReference type="NCBI Taxonomy" id="3880"/>
    <lineage>
        <taxon>Eukaryota</taxon>
        <taxon>Viridiplantae</taxon>
        <taxon>Streptophyta</taxon>
        <taxon>Embryophyta</taxon>
        <taxon>Tracheophyta</taxon>
        <taxon>Spermatophyta</taxon>
        <taxon>Magnoliopsida</taxon>
        <taxon>eudicotyledons</taxon>
        <taxon>Gunneridae</taxon>
        <taxon>Pentapetalae</taxon>
        <taxon>rosids</taxon>
        <taxon>fabids</taxon>
        <taxon>Fabales</taxon>
        <taxon>Fabaceae</taxon>
        <taxon>Papilionoideae</taxon>
        <taxon>50 kb inversion clade</taxon>
        <taxon>NPAAA clade</taxon>
        <taxon>Hologalegina</taxon>
        <taxon>IRL clade</taxon>
        <taxon>Trifolieae</taxon>
        <taxon>Medicago</taxon>
    </lineage>
</organism>
<evidence type="ECO:0000313" key="7">
    <source>
        <dbReference type="EnsemblPlants" id="KEH41605"/>
    </source>
</evidence>
<evidence type="ECO:0000256" key="2">
    <source>
        <dbReference type="ARBA" id="ARBA00023015"/>
    </source>
</evidence>
<protein>
    <recommendedName>
        <fullName evidence="9">TF-B3 domain-containing protein</fullName>
    </recommendedName>
</protein>
<dbReference type="HOGENOM" id="CLU_898257_0_0_1"/>
<evidence type="ECO:0000256" key="4">
    <source>
        <dbReference type="ARBA" id="ARBA00023163"/>
    </source>
</evidence>
<reference evidence="6 8" key="2">
    <citation type="journal article" date="2014" name="BMC Genomics">
        <title>An improved genome release (version Mt4.0) for the model legume Medicago truncatula.</title>
        <authorList>
            <person name="Tang H."/>
            <person name="Krishnakumar V."/>
            <person name="Bidwell S."/>
            <person name="Rosen B."/>
            <person name="Chan A."/>
            <person name="Zhou S."/>
            <person name="Gentzbittel L."/>
            <person name="Childs K.L."/>
            <person name="Yandell M."/>
            <person name="Gundlach H."/>
            <person name="Mayer K.F."/>
            <person name="Schwartz D.C."/>
            <person name="Town C.D."/>
        </authorList>
    </citation>
    <scope>GENOME REANNOTATION</scope>
    <source>
        <strain evidence="6">A17</strain>
        <strain evidence="7 8">cv. Jemalong A17</strain>
    </source>
</reference>
<keyword evidence="5" id="KW-0539">Nucleus</keyword>
<name>A0A072VU07_MEDTR</name>
<gene>
    <name evidence="6" type="ordered locus">MTR_1g052720</name>
</gene>
<dbReference type="InterPro" id="IPR003340">
    <property type="entry name" value="B3_DNA-bd"/>
</dbReference>
<keyword evidence="2" id="KW-0805">Transcription regulation</keyword>
<dbReference type="Proteomes" id="UP000002051">
    <property type="component" value="Unassembled WGS sequence"/>
</dbReference>
<dbReference type="SUPFAM" id="SSF101936">
    <property type="entry name" value="DNA-binding pseudobarrel domain"/>
    <property type="match status" value="2"/>
</dbReference>
<dbReference type="AlphaFoldDB" id="A0A072VU07"/>